<proteinExistence type="predicted"/>
<name>A0ABR1EQH6_NECAM</name>
<accession>A0ABR1EQH6</accession>
<dbReference type="EMBL" id="JAVFWL010000006">
    <property type="protein sequence ID" value="KAK6764700.1"/>
    <property type="molecule type" value="Genomic_DNA"/>
</dbReference>
<comment type="caution">
    <text evidence="1">The sequence shown here is derived from an EMBL/GenBank/DDBJ whole genome shotgun (WGS) entry which is preliminary data.</text>
</comment>
<evidence type="ECO:0000313" key="2">
    <source>
        <dbReference type="Proteomes" id="UP001303046"/>
    </source>
</evidence>
<protein>
    <submittedName>
        <fullName evidence="1">Uncharacterized protein</fullName>
    </submittedName>
</protein>
<evidence type="ECO:0000313" key="1">
    <source>
        <dbReference type="EMBL" id="KAK6764700.1"/>
    </source>
</evidence>
<reference evidence="1 2" key="1">
    <citation type="submission" date="2023-08" db="EMBL/GenBank/DDBJ databases">
        <title>A Necator americanus chromosomal reference genome.</title>
        <authorList>
            <person name="Ilik V."/>
            <person name="Petrzelkova K.J."/>
            <person name="Pardy F."/>
            <person name="Fuh T."/>
            <person name="Niatou-Singa F.S."/>
            <person name="Gouil Q."/>
            <person name="Baker L."/>
            <person name="Ritchie M.E."/>
            <person name="Jex A.R."/>
            <person name="Gazzola D."/>
            <person name="Li H."/>
            <person name="Toshio Fujiwara R."/>
            <person name="Zhan B."/>
            <person name="Aroian R.V."/>
            <person name="Pafco B."/>
            <person name="Schwarz E.M."/>
        </authorList>
    </citation>
    <scope>NUCLEOTIDE SEQUENCE [LARGE SCALE GENOMIC DNA]</scope>
    <source>
        <strain evidence="1 2">Aroian</strain>
        <tissue evidence="1">Whole animal</tissue>
    </source>
</reference>
<sequence length="197" mass="22852">MSGLKDEECRTNFRQHVSIHVGVRTRKNCDENSFTKCILDAGKKTLPVQMPRKKFGFASTETRSTYDSVCVARSTGDFNQEKRLRSTLRRQLQQDRDNEWASRAKEFENTWKDNNPRKAYALLKQDSPKMNRCSPSLNTASGKAVDEATLPIWRDHFKTLLNRQAPQLLNSGTFIARHMQLTTYYRLSRRFGSVSKR</sequence>
<keyword evidence="2" id="KW-1185">Reference proteome</keyword>
<gene>
    <name evidence="1" type="primary">Necator_chrX.g25032</name>
    <name evidence="1" type="ORF">RB195_024867</name>
</gene>
<organism evidence="1 2">
    <name type="scientific">Necator americanus</name>
    <name type="common">Human hookworm</name>
    <dbReference type="NCBI Taxonomy" id="51031"/>
    <lineage>
        <taxon>Eukaryota</taxon>
        <taxon>Metazoa</taxon>
        <taxon>Ecdysozoa</taxon>
        <taxon>Nematoda</taxon>
        <taxon>Chromadorea</taxon>
        <taxon>Rhabditida</taxon>
        <taxon>Rhabditina</taxon>
        <taxon>Rhabditomorpha</taxon>
        <taxon>Strongyloidea</taxon>
        <taxon>Ancylostomatidae</taxon>
        <taxon>Bunostominae</taxon>
        <taxon>Necator</taxon>
    </lineage>
</organism>
<dbReference type="Proteomes" id="UP001303046">
    <property type="component" value="Unassembled WGS sequence"/>
</dbReference>